<feature type="non-terminal residue" evidence="1">
    <location>
        <position position="1"/>
    </location>
</feature>
<organism evidence="1">
    <name type="scientific">marine sediment metagenome</name>
    <dbReference type="NCBI Taxonomy" id="412755"/>
    <lineage>
        <taxon>unclassified sequences</taxon>
        <taxon>metagenomes</taxon>
        <taxon>ecological metagenomes</taxon>
    </lineage>
</organism>
<name>X0TAZ7_9ZZZZ</name>
<evidence type="ECO:0000313" key="1">
    <source>
        <dbReference type="EMBL" id="GAF90698.1"/>
    </source>
</evidence>
<feature type="non-terminal residue" evidence="1">
    <location>
        <position position="192"/>
    </location>
</feature>
<sequence>DVSLYREEIGTAIFDKVAELDVTESRGIEIFGSKIYITTDEGAMSSVSSNIYTNESIDFIPEFTSVNISNNTVIVTTINKIGIDLFVGTDRRIYVLNNGGELWLQFEEKNTVIPTFYVDAILQKIGYYYNNGGEDQNISFDEIINHESVVEVSNKYDMYFAEYGGWAQSRYSAKFIVYNNNHQFGESRDEIE</sequence>
<gene>
    <name evidence="1" type="ORF">S01H1_22657</name>
</gene>
<dbReference type="EMBL" id="BARS01012836">
    <property type="protein sequence ID" value="GAF90698.1"/>
    <property type="molecule type" value="Genomic_DNA"/>
</dbReference>
<reference evidence="1" key="1">
    <citation type="journal article" date="2014" name="Front. Microbiol.">
        <title>High frequency of phylogenetically diverse reductive dehalogenase-homologous genes in deep subseafloor sedimentary metagenomes.</title>
        <authorList>
            <person name="Kawai M."/>
            <person name="Futagami T."/>
            <person name="Toyoda A."/>
            <person name="Takaki Y."/>
            <person name="Nishi S."/>
            <person name="Hori S."/>
            <person name="Arai W."/>
            <person name="Tsubouchi T."/>
            <person name="Morono Y."/>
            <person name="Uchiyama I."/>
            <person name="Ito T."/>
            <person name="Fujiyama A."/>
            <person name="Inagaki F."/>
            <person name="Takami H."/>
        </authorList>
    </citation>
    <scope>NUCLEOTIDE SEQUENCE</scope>
    <source>
        <strain evidence="1">Expedition CK06-06</strain>
    </source>
</reference>
<comment type="caution">
    <text evidence="1">The sequence shown here is derived from an EMBL/GenBank/DDBJ whole genome shotgun (WGS) entry which is preliminary data.</text>
</comment>
<dbReference type="AlphaFoldDB" id="X0TAZ7"/>
<protein>
    <submittedName>
        <fullName evidence="1">Uncharacterized protein</fullName>
    </submittedName>
</protein>
<accession>X0TAZ7</accession>
<proteinExistence type="predicted"/>